<dbReference type="Proteomes" id="UP000215914">
    <property type="component" value="Chromosome 2"/>
</dbReference>
<protein>
    <submittedName>
        <fullName evidence="2">Uncharacterized protein</fullName>
    </submittedName>
</protein>
<organism evidence="2 3">
    <name type="scientific">Helianthus annuus</name>
    <name type="common">Common sunflower</name>
    <dbReference type="NCBI Taxonomy" id="4232"/>
    <lineage>
        <taxon>Eukaryota</taxon>
        <taxon>Viridiplantae</taxon>
        <taxon>Streptophyta</taxon>
        <taxon>Embryophyta</taxon>
        <taxon>Tracheophyta</taxon>
        <taxon>Spermatophyta</taxon>
        <taxon>Magnoliopsida</taxon>
        <taxon>eudicotyledons</taxon>
        <taxon>Gunneridae</taxon>
        <taxon>Pentapetalae</taxon>
        <taxon>asterids</taxon>
        <taxon>campanulids</taxon>
        <taxon>Asterales</taxon>
        <taxon>Asteraceae</taxon>
        <taxon>Asteroideae</taxon>
        <taxon>Heliantheae alliance</taxon>
        <taxon>Heliantheae</taxon>
        <taxon>Helianthus</taxon>
    </lineage>
</organism>
<evidence type="ECO:0000313" key="1">
    <source>
        <dbReference type="EMBL" id="KAF5819153.1"/>
    </source>
</evidence>
<sequence length="63" mass="7190">MGGGCFITILYTCDPFFLSFATKLTHITLHRQPSDKSQMALTQGVPLDVRWWLMMEVMVIAKL</sequence>
<gene>
    <name evidence="2" type="ORF">HannXRQ_Chr02g0048571</name>
    <name evidence="1" type="ORF">HanXRQr2_Chr02g0074431</name>
</gene>
<proteinExistence type="predicted"/>
<reference evidence="1 3" key="1">
    <citation type="journal article" date="2017" name="Nature">
        <title>The sunflower genome provides insights into oil metabolism, flowering and Asterid evolution.</title>
        <authorList>
            <person name="Badouin H."/>
            <person name="Gouzy J."/>
            <person name="Grassa C.J."/>
            <person name="Murat F."/>
            <person name="Staton S.E."/>
            <person name="Cottret L."/>
            <person name="Lelandais-Briere C."/>
            <person name="Owens G.L."/>
            <person name="Carrere S."/>
            <person name="Mayjonade B."/>
            <person name="Legrand L."/>
            <person name="Gill N."/>
            <person name="Kane N.C."/>
            <person name="Bowers J.E."/>
            <person name="Hubner S."/>
            <person name="Bellec A."/>
            <person name="Berard A."/>
            <person name="Berges H."/>
            <person name="Blanchet N."/>
            <person name="Boniface M.C."/>
            <person name="Brunel D."/>
            <person name="Catrice O."/>
            <person name="Chaidir N."/>
            <person name="Claudel C."/>
            <person name="Donnadieu C."/>
            <person name="Faraut T."/>
            <person name="Fievet G."/>
            <person name="Helmstetter N."/>
            <person name="King M."/>
            <person name="Knapp S.J."/>
            <person name="Lai Z."/>
            <person name="Le Paslier M.C."/>
            <person name="Lippi Y."/>
            <person name="Lorenzon L."/>
            <person name="Mandel J.R."/>
            <person name="Marage G."/>
            <person name="Marchand G."/>
            <person name="Marquand E."/>
            <person name="Bret-Mestries E."/>
            <person name="Morien E."/>
            <person name="Nambeesan S."/>
            <person name="Nguyen T."/>
            <person name="Pegot-Espagnet P."/>
            <person name="Pouilly N."/>
            <person name="Raftis F."/>
            <person name="Sallet E."/>
            <person name="Schiex T."/>
            <person name="Thomas J."/>
            <person name="Vandecasteele C."/>
            <person name="Vares D."/>
            <person name="Vear F."/>
            <person name="Vautrin S."/>
            <person name="Crespi M."/>
            <person name="Mangin B."/>
            <person name="Burke J.M."/>
            <person name="Salse J."/>
            <person name="Munos S."/>
            <person name="Vincourt P."/>
            <person name="Rieseberg L.H."/>
            <person name="Langlade N.B."/>
        </authorList>
    </citation>
    <scope>NUCLEOTIDE SEQUENCE [LARGE SCALE GENOMIC DNA]</scope>
    <source>
        <strain evidence="3">cv. SF193</strain>
        <tissue evidence="1">Leaves</tissue>
    </source>
</reference>
<dbReference type="InParanoid" id="A0A251VHQ3"/>
<dbReference type="Gramene" id="mRNA:HanXRQr2_Chr02g0074431">
    <property type="protein sequence ID" value="CDS:HanXRQr2_Chr02g0074431.1"/>
    <property type="gene ID" value="HanXRQr2_Chr02g0074431"/>
</dbReference>
<reference evidence="2" key="2">
    <citation type="submission" date="2017-02" db="EMBL/GenBank/DDBJ databases">
        <title>Sunflower complete genome.</title>
        <authorList>
            <person name="Langlade N."/>
            <person name="Munos S."/>
        </authorList>
    </citation>
    <scope>NUCLEOTIDE SEQUENCE [LARGE SCALE GENOMIC DNA]</scope>
    <source>
        <tissue evidence="2">Leaves</tissue>
    </source>
</reference>
<name>A0A251VHQ3_HELAN</name>
<evidence type="ECO:0000313" key="2">
    <source>
        <dbReference type="EMBL" id="OTG34693.1"/>
    </source>
</evidence>
<dbReference type="AlphaFoldDB" id="A0A251VHQ3"/>
<accession>A0A251VHQ3</accession>
<keyword evidence="3" id="KW-1185">Reference proteome</keyword>
<evidence type="ECO:0000313" key="3">
    <source>
        <dbReference type="Proteomes" id="UP000215914"/>
    </source>
</evidence>
<dbReference type="EMBL" id="CM007891">
    <property type="protein sequence ID" value="OTG34693.1"/>
    <property type="molecule type" value="Genomic_DNA"/>
</dbReference>
<dbReference type="EMBL" id="MNCJ02000317">
    <property type="protein sequence ID" value="KAF5819153.1"/>
    <property type="molecule type" value="Genomic_DNA"/>
</dbReference>
<reference evidence="1" key="3">
    <citation type="submission" date="2020-06" db="EMBL/GenBank/DDBJ databases">
        <title>Helianthus annuus Genome sequencing and assembly Release 2.</title>
        <authorList>
            <person name="Gouzy J."/>
            <person name="Langlade N."/>
            <person name="Munos S."/>
        </authorList>
    </citation>
    <scope>NUCLEOTIDE SEQUENCE</scope>
    <source>
        <tissue evidence="1">Leaves</tissue>
    </source>
</reference>